<dbReference type="InterPro" id="IPR000889">
    <property type="entry name" value="Glutathione_peroxidase"/>
</dbReference>
<dbReference type="InterPro" id="IPR013766">
    <property type="entry name" value="Thioredoxin_domain"/>
</dbReference>
<keyword evidence="3 4" id="KW-0560">Oxidoreductase</keyword>
<evidence type="ECO:0000313" key="7">
    <source>
        <dbReference type="Proteomes" id="UP000182427"/>
    </source>
</evidence>
<dbReference type="SUPFAM" id="SSF52833">
    <property type="entry name" value="Thioredoxin-like"/>
    <property type="match status" value="1"/>
</dbReference>
<comment type="similarity">
    <text evidence="1 4">Belongs to the glutathione peroxidase family.</text>
</comment>
<dbReference type="AlphaFoldDB" id="A0A1G7F9Z8"/>
<keyword evidence="2 4" id="KW-0575">Peroxidase</keyword>
<dbReference type="Proteomes" id="UP000182427">
    <property type="component" value="Chromosome I"/>
</dbReference>
<dbReference type="EMBL" id="LT629690">
    <property type="protein sequence ID" value="SDE72654.1"/>
    <property type="molecule type" value="Genomic_DNA"/>
</dbReference>
<organism evidence="6 7">
    <name type="scientific">Terriglobus roseus</name>
    <dbReference type="NCBI Taxonomy" id="392734"/>
    <lineage>
        <taxon>Bacteria</taxon>
        <taxon>Pseudomonadati</taxon>
        <taxon>Acidobacteriota</taxon>
        <taxon>Terriglobia</taxon>
        <taxon>Terriglobales</taxon>
        <taxon>Acidobacteriaceae</taxon>
        <taxon>Terriglobus</taxon>
    </lineage>
</organism>
<dbReference type="PANTHER" id="PTHR11592">
    <property type="entry name" value="GLUTATHIONE PEROXIDASE"/>
    <property type="match status" value="1"/>
</dbReference>
<evidence type="ECO:0000256" key="1">
    <source>
        <dbReference type="ARBA" id="ARBA00006926"/>
    </source>
</evidence>
<evidence type="ECO:0000313" key="6">
    <source>
        <dbReference type="EMBL" id="SDE72654.1"/>
    </source>
</evidence>
<evidence type="ECO:0000256" key="4">
    <source>
        <dbReference type="RuleBase" id="RU000499"/>
    </source>
</evidence>
<dbReference type="Pfam" id="PF00255">
    <property type="entry name" value="GSHPx"/>
    <property type="match status" value="1"/>
</dbReference>
<dbReference type="GO" id="GO:0034599">
    <property type="term" value="P:cellular response to oxidative stress"/>
    <property type="evidence" value="ECO:0007669"/>
    <property type="project" value="TreeGrafter"/>
</dbReference>
<evidence type="ECO:0000256" key="3">
    <source>
        <dbReference type="ARBA" id="ARBA00023002"/>
    </source>
</evidence>
<dbReference type="GO" id="GO:0004601">
    <property type="term" value="F:peroxidase activity"/>
    <property type="evidence" value="ECO:0007669"/>
    <property type="project" value="UniProtKB-KW"/>
</dbReference>
<gene>
    <name evidence="6" type="ORF">SAMN05444167_0267</name>
</gene>
<dbReference type="InterPro" id="IPR036249">
    <property type="entry name" value="Thioredoxin-like_sf"/>
</dbReference>
<feature type="domain" description="Thioredoxin" evidence="5">
    <location>
        <begin position="63"/>
        <end position="229"/>
    </location>
</feature>
<dbReference type="PANTHER" id="PTHR11592:SF78">
    <property type="entry name" value="GLUTATHIONE PEROXIDASE"/>
    <property type="match status" value="1"/>
</dbReference>
<reference evidence="6 7" key="1">
    <citation type="submission" date="2016-10" db="EMBL/GenBank/DDBJ databases">
        <authorList>
            <person name="de Groot N.N."/>
        </authorList>
    </citation>
    <scope>NUCLEOTIDE SEQUENCE [LARGE SCALE GENOMIC DNA]</scope>
    <source>
        <strain evidence="6 7">GAS232</strain>
    </source>
</reference>
<dbReference type="Gene3D" id="3.40.30.10">
    <property type="entry name" value="Glutaredoxin"/>
    <property type="match status" value="1"/>
</dbReference>
<sequence length="231" mass="25079">MRNEEDSSIKMFLIDNPVPVLGCSKRMTNRDRKLSIMAATGTPGDEMRKQLLGMVMLATSVAANAGSTGSLYSFHMKTIDGAPTTLAPYKGKVLLLVNVASACGFTPQYAALESVYEKYKDKGLVIVGIPANNFANQESGTDAEIKTFCNRKYHVSFPMMSKISVKGADQTPLYGYLTSATTDPKFAGDIKWNFTKFLVGRNGQPVARFEPATTPDSPQVIAAIESELSKK</sequence>
<dbReference type="InterPro" id="IPR029759">
    <property type="entry name" value="GPX_AS"/>
</dbReference>
<dbReference type="PROSITE" id="PS00460">
    <property type="entry name" value="GLUTATHIONE_PEROXID_1"/>
    <property type="match status" value="1"/>
</dbReference>
<dbReference type="PROSITE" id="PS51352">
    <property type="entry name" value="THIOREDOXIN_2"/>
    <property type="match status" value="1"/>
</dbReference>
<name>A0A1G7F9Z8_9BACT</name>
<accession>A0A1G7F9Z8</accession>
<dbReference type="PROSITE" id="PS51355">
    <property type="entry name" value="GLUTATHIONE_PEROXID_3"/>
    <property type="match status" value="1"/>
</dbReference>
<evidence type="ECO:0000256" key="2">
    <source>
        <dbReference type="ARBA" id="ARBA00022559"/>
    </source>
</evidence>
<evidence type="ECO:0000259" key="5">
    <source>
        <dbReference type="PROSITE" id="PS51352"/>
    </source>
</evidence>
<dbReference type="FunFam" id="3.40.30.10:FF:000010">
    <property type="entry name" value="Glutathione peroxidase"/>
    <property type="match status" value="1"/>
</dbReference>
<dbReference type="CDD" id="cd00340">
    <property type="entry name" value="GSH_Peroxidase"/>
    <property type="match status" value="1"/>
</dbReference>
<dbReference type="PRINTS" id="PR01011">
    <property type="entry name" value="GLUTPROXDASE"/>
</dbReference>
<keyword evidence="7" id="KW-1185">Reference proteome</keyword>
<protein>
    <recommendedName>
        <fullName evidence="4">Glutathione peroxidase</fullName>
    </recommendedName>
</protein>
<proteinExistence type="inferred from homology"/>